<reference evidence="3" key="4">
    <citation type="submission" date="2021-09" db="EMBL/GenBank/DDBJ databases">
        <authorList>
            <person name="Gilroy R."/>
        </authorList>
    </citation>
    <scope>NUCLEOTIDE SEQUENCE</scope>
    <source>
        <strain evidence="3">CHK175-13533</strain>
    </source>
</reference>
<reference evidence="4 6" key="2">
    <citation type="submission" date="2020-03" db="EMBL/GenBank/DDBJ databases">
        <title>Genomic Encyclopedia of Type Strains, Phase IV (KMG-IV): sequencing the most valuable type-strain genomes for metagenomic binning, comparative biology and taxonomic classification.</title>
        <authorList>
            <person name="Goeker M."/>
        </authorList>
    </citation>
    <scope>NUCLEOTIDE SEQUENCE [LARGE SCALE GENOMIC DNA]</scope>
    <source>
        <strain evidence="4 6">DSM 26613</strain>
    </source>
</reference>
<keyword evidence="1" id="KW-1133">Transmembrane helix</keyword>
<evidence type="ECO:0000313" key="2">
    <source>
        <dbReference type="EMBL" id="AQS51236.1"/>
    </source>
</evidence>
<dbReference type="KEGG" id="phn:PAEH1_06075"/>
<keyword evidence="1" id="KW-0812">Transmembrane</keyword>
<dbReference type="AlphaFoldDB" id="A0A1U9JZP8"/>
<evidence type="ECO:0000313" key="6">
    <source>
        <dbReference type="Proteomes" id="UP000783934"/>
    </source>
</evidence>
<name>A0A1U9JZP8_9BURK</name>
<keyword evidence="1" id="KW-0472">Membrane</keyword>
<dbReference type="EMBL" id="DYTQ01000078">
    <property type="protein sequence ID" value="HJH24243.1"/>
    <property type="molecule type" value="Genomic_DNA"/>
</dbReference>
<evidence type="ECO:0000256" key="1">
    <source>
        <dbReference type="SAM" id="Phobius"/>
    </source>
</evidence>
<feature type="transmembrane region" description="Helical" evidence="1">
    <location>
        <begin position="21"/>
        <end position="49"/>
    </location>
</feature>
<keyword evidence="6" id="KW-1185">Reference proteome</keyword>
<dbReference type="Proteomes" id="UP000189369">
    <property type="component" value="Chromosome"/>
</dbReference>
<sequence length="120" mass="13420">MSQPMMPEPQSGLSPRQLTHVLYGLFVLALIASPILGAASFAAIVVAYYKRSDVAGTIYANHFDWMIKTFWWGVLWVGLSALLTVIFIGWITGIAAFVWLIYRFAKGWLALFENHAPTLD</sequence>
<reference evidence="2 5" key="1">
    <citation type="submission" date="2017-01" db="EMBL/GenBank/DDBJ databases">
        <title>Complete Genome Sequence of Paenalcaligenes hominis, Isolated from a paraplegic Patient with neurogenic bladder.</title>
        <authorList>
            <person name="Mukhopadhyay R."/>
            <person name="Joaquin J."/>
            <person name="Hogue R."/>
            <person name="Kilaru A."/>
            <person name="Jospin G."/>
            <person name="Mars K."/>
            <person name="Eisen J.A."/>
            <person name="Chaturvedi V."/>
        </authorList>
    </citation>
    <scope>NUCLEOTIDE SEQUENCE [LARGE SCALE GENOMIC DNA]</scope>
    <source>
        <strain evidence="2 5">15S00501</strain>
    </source>
</reference>
<dbReference type="EMBL" id="JAATIZ010000006">
    <property type="protein sequence ID" value="NJB66219.1"/>
    <property type="molecule type" value="Genomic_DNA"/>
</dbReference>
<dbReference type="RefSeq" id="WP_077733795.1">
    <property type="nucleotide sequence ID" value="NZ_BMCQ01000008.1"/>
</dbReference>
<dbReference type="OrthoDB" id="5405464at2"/>
<feature type="transmembrane region" description="Helical" evidence="1">
    <location>
        <begin position="69"/>
        <end position="102"/>
    </location>
</feature>
<organism evidence="2 5">
    <name type="scientific">Paenalcaligenes hominis</name>
    <dbReference type="NCBI Taxonomy" id="643674"/>
    <lineage>
        <taxon>Bacteria</taxon>
        <taxon>Pseudomonadati</taxon>
        <taxon>Pseudomonadota</taxon>
        <taxon>Betaproteobacteria</taxon>
        <taxon>Burkholderiales</taxon>
        <taxon>Alcaligenaceae</taxon>
        <taxon>Paenalcaligenes</taxon>
    </lineage>
</organism>
<dbReference type="EMBL" id="CP019697">
    <property type="protein sequence ID" value="AQS51236.1"/>
    <property type="molecule type" value="Genomic_DNA"/>
</dbReference>
<dbReference type="Proteomes" id="UP000783934">
    <property type="component" value="Unassembled WGS sequence"/>
</dbReference>
<evidence type="ECO:0000313" key="5">
    <source>
        <dbReference type="Proteomes" id="UP000189369"/>
    </source>
</evidence>
<proteinExistence type="predicted"/>
<protein>
    <submittedName>
        <fullName evidence="4">Membrane protein</fullName>
    </submittedName>
</protein>
<dbReference type="Proteomes" id="UP000700248">
    <property type="component" value="Unassembled WGS sequence"/>
</dbReference>
<gene>
    <name evidence="4" type="ORF">GGR41_002484</name>
    <name evidence="3" type="ORF">K8U84_06795</name>
    <name evidence="2" type="ORF">PAEH1_06075</name>
</gene>
<reference evidence="3" key="3">
    <citation type="journal article" date="2021" name="PeerJ">
        <title>Extensive microbial diversity within the chicken gut microbiome revealed by metagenomics and culture.</title>
        <authorList>
            <person name="Gilroy R."/>
            <person name="Ravi A."/>
            <person name="Getino M."/>
            <person name="Pursley I."/>
            <person name="Horton D.L."/>
            <person name="Alikhan N.F."/>
            <person name="Baker D."/>
            <person name="Gharbi K."/>
            <person name="Hall N."/>
            <person name="Watson M."/>
            <person name="Adriaenssens E.M."/>
            <person name="Foster-Nyarko E."/>
            <person name="Jarju S."/>
            <person name="Secka A."/>
            <person name="Antonio M."/>
            <person name="Oren A."/>
            <person name="Chaudhuri R.R."/>
            <person name="La Ragione R."/>
            <person name="Hildebrand F."/>
            <person name="Pallen M.J."/>
        </authorList>
    </citation>
    <scope>NUCLEOTIDE SEQUENCE</scope>
    <source>
        <strain evidence="3">CHK175-13533</strain>
    </source>
</reference>
<evidence type="ECO:0000313" key="4">
    <source>
        <dbReference type="EMBL" id="NJB66219.1"/>
    </source>
</evidence>
<evidence type="ECO:0000313" key="3">
    <source>
        <dbReference type="EMBL" id="HJH24243.1"/>
    </source>
</evidence>
<accession>A0A1U9JZP8</accession>